<protein>
    <submittedName>
        <fullName evidence="1">Uncharacterized protein</fullName>
    </submittedName>
</protein>
<evidence type="ECO:0000313" key="2">
    <source>
        <dbReference type="Proteomes" id="UP001201549"/>
    </source>
</evidence>
<name>A0ABT2FQA0_9GAMM</name>
<sequence length="206" mass="24133">MKHPTAETFLKDVANHKLHVLHDDGVYRHLVLSSGSFECRFEIITWPNNLCINGDMGSYVFSRCQDMFQFFRREELGINAGYWSEKVEAECRWDGIKEFDITKVHERLDYYLECFKEDLDADNEEEAEAIAAATEAVSDFKDHCEHSEWDAVSRINNWDEDDAGGMDLDDFWDGGFDTFTYRYIWCCYAIVWAIQQYDALEHKEAA</sequence>
<evidence type="ECO:0000313" key="1">
    <source>
        <dbReference type="EMBL" id="MCS4558502.1"/>
    </source>
</evidence>
<organism evidence="1 2">
    <name type="scientific">Shewanella electrica</name>
    <dbReference type="NCBI Taxonomy" id="515560"/>
    <lineage>
        <taxon>Bacteria</taxon>
        <taxon>Pseudomonadati</taxon>
        <taxon>Pseudomonadota</taxon>
        <taxon>Gammaproteobacteria</taxon>
        <taxon>Alteromonadales</taxon>
        <taxon>Shewanellaceae</taxon>
        <taxon>Shewanella</taxon>
    </lineage>
</organism>
<dbReference type="EMBL" id="JAKOGG010000022">
    <property type="protein sequence ID" value="MCS4558502.1"/>
    <property type="molecule type" value="Genomic_DNA"/>
</dbReference>
<accession>A0ABT2FQA0</accession>
<comment type="caution">
    <text evidence="1">The sequence shown here is derived from an EMBL/GenBank/DDBJ whole genome shotgun (WGS) entry which is preliminary data.</text>
</comment>
<gene>
    <name evidence="1" type="ORF">L9G74_18870</name>
</gene>
<dbReference type="RefSeq" id="WP_238898321.1">
    <property type="nucleotide sequence ID" value="NZ_JAKOGG010000022.1"/>
</dbReference>
<proteinExistence type="predicted"/>
<keyword evidence="2" id="KW-1185">Reference proteome</keyword>
<reference evidence="2" key="2">
    <citation type="submission" date="2023-07" db="EMBL/GenBank/DDBJ databases">
        <title>Shewanella mangrovi sp. nov., an acetaldehyde- degrading bacterium isolated from mangrove sediment.</title>
        <authorList>
            <person name="Liu Y."/>
        </authorList>
    </citation>
    <scope>NUCLEOTIDE SEQUENCE [LARGE SCALE GENOMIC DNA]</scope>
    <source>
        <strain evidence="2">C32</strain>
    </source>
</reference>
<reference evidence="1 2" key="1">
    <citation type="submission" date="2022-02" db="EMBL/GenBank/DDBJ databases">
        <authorList>
            <person name="Zhuang L."/>
        </authorList>
    </citation>
    <scope>NUCLEOTIDE SEQUENCE [LARGE SCALE GENOMIC DNA]</scope>
    <source>
        <strain evidence="1 2">C32</strain>
    </source>
</reference>
<dbReference type="Proteomes" id="UP001201549">
    <property type="component" value="Unassembled WGS sequence"/>
</dbReference>